<gene>
    <name evidence="1" type="ORF">CVT25_010343</name>
</gene>
<reference evidence="1 2" key="1">
    <citation type="journal article" date="2018" name="Evol. Lett.">
        <title>Horizontal gene cluster transfer increased hallucinogenic mushroom diversity.</title>
        <authorList>
            <person name="Reynolds H.T."/>
            <person name="Vijayakumar V."/>
            <person name="Gluck-Thaler E."/>
            <person name="Korotkin H.B."/>
            <person name="Matheny P.B."/>
            <person name="Slot J.C."/>
        </authorList>
    </citation>
    <scope>NUCLEOTIDE SEQUENCE [LARGE SCALE GENOMIC DNA]</scope>
    <source>
        <strain evidence="1 2">2631</strain>
    </source>
</reference>
<proteinExistence type="predicted"/>
<protein>
    <submittedName>
        <fullName evidence="1">Uncharacterized protein</fullName>
    </submittedName>
</protein>
<dbReference type="InParanoid" id="A0A409XP67"/>
<name>A0A409XP67_PSICY</name>
<evidence type="ECO:0000313" key="2">
    <source>
        <dbReference type="Proteomes" id="UP000283269"/>
    </source>
</evidence>
<dbReference type="AlphaFoldDB" id="A0A409XP67"/>
<evidence type="ECO:0000313" key="1">
    <source>
        <dbReference type="EMBL" id="PPQ92510.1"/>
    </source>
</evidence>
<keyword evidence="2" id="KW-1185">Reference proteome</keyword>
<organism evidence="1 2">
    <name type="scientific">Psilocybe cyanescens</name>
    <dbReference type="NCBI Taxonomy" id="93625"/>
    <lineage>
        <taxon>Eukaryota</taxon>
        <taxon>Fungi</taxon>
        <taxon>Dikarya</taxon>
        <taxon>Basidiomycota</taxon>
        <taxon>Agaricomycotina</taxon>
        <taxon>Agaricomycetes</taxon>
        <taxon>Agaricomycetidae</taxon>
        <taxon>Agaricales</taxon>
        <taxon>Agaricineae</taxon>
        <taxon>Strophariaceae</taxon>
        <taxon>Psilocybe</taxon>
    </lineage>
</organism>
<comment type="caution">
    <text evidence="1">The sequence shown here is derived from an EMBL/GenBank/DDBJ whole genome shotgun (WGS) entry which is preliminary data.</text>
</comment>
<accession>A0A409XP67</accession>
<dbReference type="Proteomes" id="UP000283269">
    <property type="component" value="Unassembled WGS sequence"/>
</dbReference>
<dbReference type="EMBL" id="NHYD01001028">
    <property type="protein sequence ID" value="PPQ92510.1"/>
    <property type="molecule type" value="Genomic_DNA"/>
</dbReference>
<sequence>MPVRTQRMYGRIEVTIREATNNTALKYVGVSGRVQEGGMNLMSSEFFRFSNHHMITVRLRRSRRRPLNEGALMELLSTLFYVQPAEI</sequence>